<feature type="compositionally biased region" description="Low complexity" evidence="1">
    <location>
        <begin position="50"/>
        <end position="62"/>
    </location>
</feature>
<name>A0A5N5DHQ4_9PEZI</name>
<dbReference type="PANTHER" id="PTHR37540:SF5">
    <property type="entry name" value="TRANSCRIPTION FACTOR DOMAIN-CONTAINING PROTEIN"/>
    <property type="match status" value="1"/>
</dbReference>
<dbReference type="Pfam" id="PF11951">
    <property type="entry name" value="Fungal_trans_2"/>
    <property type="match status" value="1"/>
</dbReference>
<feature type="compositionally biased region" description="Low complexity" evidence="1">
    <location>
        <begin position="69"/>
        <end position="78"/>
    </location>
</feature>
<feature type="region of interest" description="Disordered" evidence="1">
    <location>
        <begin position="189"/>
        <end position="233"/>
    </location>
</feature>
<evidence type="ECO:0000313" key="2">
    <source>
        <dbReference type="EMBL" id="KAB2577399.1"/>
    </source>
</evidence>
<dbReference type="Proteomes" id="UP000325902">
    <property type="component" value="Unassembled WGS sequence"/>
</dbReference>
<feature type="region of interest" description="Disordered" evidence="1">
    <location>
        <begin position="1"/>
        <end position="100"/>
    </location>
</feature>
<dbReference type="InterPro" id="IPR021858">
    <property type="entry name" value="Fun_TF"/>
</dbReference>
<dbReference type="OrthoDB" id="415825at2759"/>
<feature type="compositionally biased region" description="Polar residues" evidence="1">
    <location>
        <begin position="138"/>
        <end position="152"/>
    </location>
</feature>
<accession>A0A5N5DHQ4</accession>
<feature type="region of interest" description="Disordered" evidence="1">
    <location>
        <begin position="115"/>
        <end position="172"/>
    </location>
</feature>
<keyword evidence="3" id="KW-1185">Reference proteome</keyword>
<comment type="caution">
    <text evidence="2">The sequence shown here is derived from an EMBL/GenBank/DDBJ whole genome shotgun (WGS) entry which is preliminary data.</text>
</comment>
<evidence type="ECO:0000313" key="3">
    <source>
        <dbReference type="Proteomes" id="UP000325902"/>
    </source>
</evidence>
<proteinExistence type="predicted"/>
<dbReference type="PANTHER" id="PTHR37540">
    <property type="entry name" value="TRANSCRIPTION FACTOR (ACR-2), PUTATIVE-RELATED-RELATED"/>
    <property type="match status" value="1"/>
</dbReference>
<gene>
    <name evidence="2" type="ORF">DBV05_g3860</name>
</gene>
<evidence type="ECO:0000256" key="1">
    <source>
        <dbReference type="SAM" id="MobiDB-lite"/>
    </source>
</evidence>
<feature type="compositionally biased region" description="Polar residues" evidence="1">
    <location>
        <begin position="27"/>
        <end position="40"/>
    </location>
</feature>
<dbReference type="EMBL" id="VCHE01000017">
    <property type="protein sequence ID" value="KAB2577399.1"/>
    <property type="molecule type" value="Genomic_DNA"/>
</dbReference>
<sequence>MACSSESYPSIQQPTTSAEHHPAMDLQFTTPTMPQSTFPWSSPDPFAMCTAPSAPPASAAASSRRRTSSRTSSRSPTSDDAGNSFKFVTATRPEEFKDPELMRTVRSHVMFGVVEGRQRVPPRAKKPAAAPAPGASTRGESSSTVTTAQKRTPTLRRSDSAADANPVNPQFMGREEALDIFQRYRVPRSSASLPGSTPHSDQGTDVDSPESQRSSLVKRPKRSFVDTPPTTTPIEQQLPEQILVQPPQGGSQWINPLFHSAFQVMGPFEAFAPAPSNPFSSHDPFLALPQPNSNINMPAVKYYCHLYFGTRGMARAWLPQMIQSRESFLSTLAIATSHQDAMAGKLAPTTLTTMVQTEVAHLLREAFNERWYRIKDTTIMTVVQLLCSELVNSSADRLVFHETGLRQLISERGGLNRLGLQGELAAVATAMIYSSAIFREGSPDSMFSEYANTVRPSVYSDRQIVPESPLFCPRKRFSTLERSRRCDRRTLELISKMKELVDLVDSPLEQSSWDTESYKREILNYMRGLPPAEMLPEPSTDIERKAHWRYEACRLTAILHAESLVHRRPLSSLPLEAKSTTPASERSVGEVPDAVSLERLVEAVKRSDCGFSECWGDMTGLLYWITLVGGAAARDEAPQRRWLTALNVRCAIVLAFEHRSAVVVSLRKMHRSMVARF</sequence>
<protein>
    <submittedName>
        <fullName evidence="2">Uncharacterized protein</fullName>
    </submittedName>
</protein>
<dbReference type="AlphaFoldDB" id="A0A5N5DHQ4"/>
<feature type="compositionally biased region" description="Polar residues" evidence="1">
    <location>
        <begin position="189"/>
        <end position="215"/>
    </location>
</feature>
<feature type="compositionally biased region" description="Polar residues" evidence="1">
    <location>
        <begin position="1"/>
        <end position="17"/>
    </location>
</feature>
<reference evidence="2 3" key="1">
    <citation type="journal article" date="2019" name="Sci. Rep.">
        <title>A multi-omics analysis of the grapevine pathogen Lasiodiplodia theobromae reveals that temperature affects the expression of virulence- and pathogenicity-related genes.</title>
        <authorList>
            <person name="Felix C."/>
            <person name="Meneses R."/>
            <person name="Goncalves M.F.M."/>
            <person name="Tilleman L."/>
            <person name="Duarte A.S."/>
            <person name="Jorrin-Novo J.V."/>
            <person name="Van de Peer Y."/>
            <person name="Deforce D."/>
            <person name="Van Nieuwerburgh F."/>
            <person name="Esteves A.C."/>
            <person name="Alves A."/>
        </authorList>
    </citation>
    <scope>NUCLEOTIDE SEQUENCE [LARGE SCALE GENOMIC DNA]</scope>
    <source>
        <strain evidence="2 3">LA-SOL3</strain>
    </source>
</reference>
<organism evidence="2 3">
    <name type="scientific">Lasiodiplodia theobromae</name>
    <dbReference type="NCBI Taxonomy" id="45133"/>
    <lineage>
        <taxon>Eukaryota</taxon>
        <taxon>Fungi</taxon>
        <taxon>Dikarya</taxon>
        <taxon>Ascomycota</taxon>
        <taxon>Pezizomycotina</taxon>
        <taxon>Dothideomycetes</taxon>
        <taxon>Dothideomycetes incertae sedis</taxon>
        <taxon>Botryosphaeriales</taxon>
        <taxon>Botryosphaeriaceae</taxon>
        <taxon>Lasiodiplodia</taxon>
    </lineage>
</organism>